<proteinExistence type="predicted"/>
<protein>
    <submittedName>
        <fullName evidence="2">Uncharacterized protein</fullName>
    </submittedName>
</protein>
<evidence type="ECO:0000313" key="3">
    <source>
        <dbReference type="Proteomes" id="UP001194468"/>
    </source>
</evidence>
<reference evidence="2" key="1">
    <citation type="submission" date="2019-10" db="EMBL/GenBank/DDBJ databases">
        <authorList>
            <consortium name="DOE Joint Genome Institute"/>
            <person name="Kuo A."/>
            <person name="Miyauchi S."/>
            <person name="Kiss E."/>
            <person name="Drula E."/>
            <person name="Kohler A."/>
            <person name="Sanchez-Garcia M."/>
            <person name="Andreopoulos B."/>
            <person name="Barry K.W."/>
            <person name="Bonito G."/>
            <person name="Buee M."/>
            <person name="Carver A."/>
            <person name="Chen C."/>
            <person name="Cichocki N."/>
            <person name="Clum A."/>
            <person name="Culley D."/>
            <person name="Crous P.W."/>
            <person name="Fauchery L."/>
            <person name="Girlanda M."/>
            <person name="Hayes R."/>
            <person name="Keri Z."/>
            <person name="LaButti K."/>
            <person name="Lipzen A."/>
            <person name="Lombard V."/>
            <person name="Magnuson J."/>
            <person name="Maillard F."/>
            <person name="Morin E."/>
            <person name="Murat C."/>
            <person name="Nolan M."/>
            <person name="Ohm R."/>
            <person name="Pangilinan J."/>
            <person name="Pereira M."/>
            <person name="Perotto S."/>
            <person name="Peter M."/>
            <person name="Riley R."/>
            <person name="Sitrit Y."/>
            <person name="Stielow B."/>
            <person name="Szollosi G."/>
            <person name="Zifcakova L."/>
            <person name="Stursova M."/>
            <person name="Spatafora J.W."/>
            <person name="Tedersoo L."/>
            <person name="Vaario L.-M."/>
            <person name="Yamada A."/>
            <person name="Yan M."/>
            <person name="Wang P."/>
            <person name="Xu J."/>
            <person name="Bruns T."/>
            <person name="Baldrian P."/>
            <person name="Vilgalys R."/>
            <person name="Henrissat B."/>
            <person name="Grigoriev I.V."/>
            <person name="Hibbett D."/>
            <person name="Nagy L.G."/>
            <person name="Martin F.M."/>
        </authorList>
    </citation>
    <scope>NUCLEOTIDE SEQUENCE</scope>
    <source>
        <strain evidence="2">BED1</strain>
    </source>
</reference>
<feature type="compositionally biased region" description="Basic residues" evidence="1">
    <location>
        <begin position="268"/>
        <end position="280"/>
    </location>
</feature>
<dbReference type="Proteomes" id="UP001194468">
    <property type="component" value="Unassembled WGS sequence"/>
</dbReference>
<organism evidence="2 3">
    <name type="scientific">Boletus edulis BED1</name>
    <dbReference type="NCBI Taxonomy" id="1328754"/>
    <lineage>
        <taxon>Eukaryota</taxon>
        <taxon>Fungi</taxon>
        <taxon>Dikarya</taxon>
        <taxon>Basidiomycota</taxon>
        <taxon>Agaricomycotina</taxon>
        <taxon>Agaricomycetes</taxon>
        <taxon>Agaricomycetidae</taxon>
        <taxon>Boletales</taxon>
        <taxon>Boletineae</taxon>
        <taxon>Boletaceae</taxon>
        <taxon>Boletoideae</taxon>
        <taxon>Boletus</taxon>
    </lineage>
</organism>
<name>A0AAD4GAM7_BOLED</name>
<dbReference type="AlphaFoldDB" id="A0AAD4GAM7"/>
<gene>
    <name evidence="2" type="ORF">L210DRAFT_3649872</name>
</gene>
<dbReference type="EMBL" id="WHUW01000035">
    <property type="protein sequence ID" value="KAF8433208.1"/>
    <property type="molecule type" value="Genomic_DNA"/>
</dbReference>
<feature type="region of interest" description="Disordered" evidence="1">
    <location>
        <begin position="98"/>
        <end position="183"/>
    </location>
</feature>
<reference evidence="2" key="2">
    <citation type="journal article" date="2020" name="Nat. Commun.">
        <title>Large-scale genome sequencing of mycorrhizal fungi provides insights into the early evolution of symbiotic traits.</title>
        <authorList>
            <person name="Miyauchi S."/>
            <person name="Kiss E."/>
            <person name="Kuo A."/>
            <person name="Drula E."/>
            <person name="Kohler A."/>
            <person name="Sanchez-Garcia M."/>
            <person name="Morin E."/>
            <person name="Andreopoulos B."/>
            <person name="Barry K.W."/>
            <person name="Bonito G."/>
            <person name="Buee M."/>
            <person name="Carver A."/>
            <person name="Chen C."/>
            <person name="Cichocki N."/>
            <person name="Clum A."/>
            <person name="Culley D."/>
            <person name="Crous P.W."/>
            <person name="Fauchery L."/>
            <person name="Girlanda M."/>
            <person name="Hayes R.D."/>
            <person name="Keri Z."/>
            <person name="LaButti K."/>
            <person name="Lipzen A."/>
            <person name="Lombard V."/>
            <person name="Magnuson J."/>
            <person name="Maillard F."/>
            <person name="Murat C."/>
            <person name="Nolan M."/>
            <person name="Ohm R.A."/>
            <person name="Pangilinan J."/>
            <person name="Pereira M.F."/>
            <person name="Perotto S."/>
            <person name="Peter M."/>
            <person name="Pfister S."/>
            <person name="Riley R."/>
            <person name="Sitrit Y."/>
            <person name="Stielow J.B."/>
            <person name="Szollosi G."/>
            <person name="Zifcakova L."/>
            <person name="Stursova M."/>
            <person name="Spatafora J.W."/>
            <person name="Tedersoo L."/>
            <person name="Vaario L.M."/>
            <person name="Yamada A."/>
            <person name="Yan M."/>
            <person name="Wang P."/>
            <person name="Xu J."/>
            <person name="Bruns T."/>
            <person name="Baldrian P."/>
            <person name="Vilgalys R."/>
            <person name="Dunand C."/>
            <person name="Henrissat B."/>
            <person name="Grigoriev I.V."/>
            <person name="Hibbett D."/>
            <person name="Nagy L.G."/>
            <person name="Martin F.M."/>
        </authorList>
    </citation>
    <scope>NUCLEOTIDE SEQUENCE</scope>
    <source>
        <strain evidence="2">BED1</strain>
    </source>
</reference>
<accession>A0AAD4GAM7</accession>
<sequence length="315" mass="35377">MPNFPSYSPLFTLGLLAEHNPKSPASPVDDVSAIYFTLKKGKRDTLELRSFLYLDLADNKRHAPSHRRKFSILSKSTSWTCTADVYDFTRTEKPMITSPAPVLSARRRTSRDSLRSIPSPKPAPSATLPELPTASHLRPPPSSTQPSLLKKRPASTVITSPTHRLRRSPSSRSESISSHDRRRSRLDALACLEGRSRAPNRVLHSSSLRNNFMSFSDDEDEKSIMRRPTAPATPAIQVEDLSAFADVEDEVDAIIPNVRKRDSSNKAKPARPTKPTRKRRGTIESWFPLKSFIDFKDDDLSSWNWRSFIEIGGVS</sequence>
<comment type="caution">
    <text evidence="2">The sequence shown here is derived from an EMBL/GenBank/DDBJ whole genome shotgun (WGS) entry which is preliminary data.</text>
</comment>
<evidence type="ECO:0000313" key="2">
    <source>
        <dbReference type="EMBL" id="KAF8433208.1"/>
    </source>
</evidence>
<evidence type="ECO:0000256" key="1">
    <source>
        <dbReference type="SAM" id="MobiDB-lite"/>
    </source>
</evidence>
<feature type="region of interest" description="Disordered" evidence="1">
    <location>
        <begin position="259"/>
        <end position="280"/>
    </location>
</feature>
<keyword evidence="3" id="KW-1185">Reference proteome</keyword>